<evidence type="ECO:0000256" key="4">
    <source>
        <dbReference type="ARBA" id="ARBA00022605"/>
    </source>
</evidence>
<dbReference type="Pfam" id="PF01202">
    <property type="entry name" value="SKI"/>
    <property type="match status" value="1"/>
</dbReference>
<evidence type="ECO:0000256" key="6">
    <source>
        <dbReference type="ARBA" id="ARBA00022741"/>
    </source>
</evidence>
<evidence type="ECO:0000313" key="12">
    <source>
        <dbReference type="EMBL" id="MFD2024667.1"/>
    </source>
</evidence>
<evidence type="ECO:0000256" key="11">
    <source>
        <dbReference type="HAMAP-Rule" id="MF_00109"/>
    </source>
</evidence>
<dbReference type="InterPro" id="IPR023000">
    <property type="entry name" value="Shikimate_kinase_CS"/>
</dbReference>
<dbReference type="PROSITE" id="PS01128">
    <property type="entry name" value="SHIKIMATE_KINASE"/>
    <property type="match status" value="1"/>
</dbReference>
<protein>
    <recommendedName>
        <fullName evidence="3 11">Shikimate kinase</fullName>
        <shortName evidence="11">SK</shortName>
        <ecNumber evidence="3 11">2.7.1.71</ecNumber>
    </recommendedName>
</protein>
<gene>
    <name evidence="11" type="primary">aroK</name>
    <name evidence="12" type="ORF">ACFSL2_04010</name>
</gene>
<comment type="catalytic activity">
    <reaction evidence="10 11">
        <text>shikimate + ATP = 3-phosphoshikimate + ADP + H(+)</text>
        <dbReference type="Rhea" id="RHEA:13121"/>
        <dbReference type="ChEBI" id="CHEBI:15378"/>
        <dbReference type="ChEBI" id="CHEBI:30616"/>
        <dbReference type="ChEBI" id="CHEBI:36208"/>
        <dbReference type="ChEBI" id="CHEBI:145989"/>
        <dbReference type="ChEBI" id="CHEBI:456216"/>
        <dbReference type="EC" id="2.7.1.71"/>
    </reaction>
</comment>
<comment type="cofactor">
    <cofactor evidence="11">
        <name>Mg(2+)</name>
        <dbReference type="ChEBI" id="CHEBI:18420"/>
    </cofactor>
    <text evidence="11">Binds 1 Mg(2+) ion per subunit.</text>
</comment>
<reference evidence="13" key="1">
    <citation type="journal article" date="2019" name="Int. J. Syst. Evol. Microbiol.">
        <title>The Global Catalogue of Microorganisms (GCM) 10K type strain sequencing project: providing services to taxonomists for standard genome sequencing and annotation.</title>
        <authorList>
            <consortium name="The Broad Institute Genomics Platform"/>
            <consortium name="The Broad Institute Genome Sequencing Center for Infectious Disease"/>
            <person name="Wu L."/>
            <person name="Ma J."/>
        </authorList>
    </citation>
    <scope>NUCLEOTIDE SEQUENCE [LARGE SCALE GENOMIC DNA]</scope>
    <source>
        <strain evidence="13">CCM 7043</strain>
    </source>
</reference>
<dbReference type="InterPro" id="IPR031322">
    <property type="entry name" value="Shikimate/glucono_kinase"/>
</dbReference>
<organism evidence="12 13">
    <name type="scientific">Promicromonospora aerolata</name>
    <dbReference type="NCBI Taxonomy" id="195749"/>
    <lineage>
        <taxon>Bacteria</taxon>
        <taxon>Bacillati</taxon>
        <taxon>Actinomycetota</taxon>
        <taxon>Actinomycetes</taxon>
        <taxon>Micrococcales</taxon>
        <taxon>Promicromonosporaceae</taxon>
        <taxon>Promicromonospora</taxon>
    </lineage>
</organism>
<evidence type="ECO:0000256" key="2">
    <source>
        <dbReference type="ARBA" id="ARBA00006997"/>
    </source>
</evidence>
<comment type="caution">
    <text evidence="12">The sequence shown here is derived from an EMBL/GenBank/DDBJ whole genome shotgun (WGS) entry which is preliminary data.</text>
</comment>
<evidence type="ECO:0000256" key="7">
    <source>
        <dbReference type="ARBA" id="ARBA00022777"/>
    </source>
</evidence>
<evidence type="ECO:0000313" key="13">
    <source>
        <dbReference type="Proteomes" id="UP001597338"/>
    </source>
</evidence>
<keyword evidence="6 11" id="KW-0547">Nucleotide-binding</keyword>
<keyword evidence="8 11" id="KW-0067">ATP-binding</keyword>
<dbReference type="PANTHER" id="PTHR21087:SF16">
    <property type="entry name" value="SHIKIMATE KINASE 1, CHLOROPLASTIC"/>
    <property type="match status" value="1"/>
</dbReference>
<comment type="function">
    <text evidence="11">Catalyzes the specific phosphorylation of the 3-hydroxyl group of shikimic acid using ATP as a cosubstrate.</text>
</comment>
<dbReference type="PANTHER" id="PTHR21087">
    <property type="entry name" value="SHIKIMATE KINASE"/>
    <property type="match status" value="1"/>
</dbReference>
<dbReference type="InterPro" id="IPR027417">
    <property type="entry name" value="P-loop_NTPase"/>
</dbReference>
<dbReference type="Proteomes" id="UP001597338">
    <property type="component" value="Unassembled WGS sequence"/>
</dbReference>
<dbReference type="RefSeq" id="WP_377196602.1">
    <property type="nucleotide sequence ID" value="NZ_JBHUHF010000001.1"/>
</dbReference>
<dbReference type="HAMAP" id="MF_00109">
    <property type="entry name" value="Shikimate_kinase"/>
    <property type="match status" value="1"/>
</dbReference>
<dbReference type="EMBL" id="JBHUHF010000001">
    <property type="protein sequence ID" value="MFD2024667.1"/>
    <property type="molecule type" value="Genomic_DNA"/>
</dbReference>
<feature type="binding site" evidence="11">
    <location>
        <position position="163"/>
    </location>
    <ligand>
        <name>ATP</name>
        <dbReference type="ChEBI" id="CHEBI:30616"/>
    </ligand>
</feature>
<feature type="binding site" evidence="11">
    <location>
        <position position="40"/>
    </location>
    <ligand>
        <name>substrate</name>
    </ligand>
</feature>
<keyword evidence="11" id="KW-0460">Magnesium</keyword>
<feature type="binding site" evidence="11">
    <location>
        <position position="86"/>
    </location>
    <ligand>
        <name>substrate</name>
    </ligand>
</feature>
<dbReference type="GO" id="GO:0004765">
    <property type="term" value="F:shikimate kinase activity"/>
    <property type="evidence" value="ECO:0007669"/>
    <property type="project" value="UniProtKB-EC"/>
</dbReference>
<comment type="subcellular location">
    <subcellularLocation>
        <location evidence="11">Cytoplasm</location>
    </subcellularLocation>
</comment>
<evidence type="ECO:0000256" key="9">
    <source>
        <dbReference type="ARBA" id="ARBA00023141"/>
    </source>
</evidence>
<proteinExistence type="inferred from homology"/>
<keyword evidence="11" id="KW-0963">Cytoplasm</keyword>
<name>A0ABW4V356_9MICO</name>
<evidence type="ECO:0000256" key="1">
    <source>
        <dbReference type="ARBA" id="ARBA00004842"/>
    </source>
</evidence>
<dbReference type="InterPro" id="IPR000623">
    <property type="entry name" value="Shikimate_kinase/TSH1"/>
</dbReference>
<accession>A0ABW4V356</accession>
<feature type="binding site" evidence="11">
    <location>
        <position position="22"/>
    </location>
    <ligand>
        <name>Mg(2+)</name>
        <dbReference type="ChEBI" id="CHEBI:18420"/>
    </ligand>
</feature>
<comment type="subunit">
    <text evidence="11">Monomer.</text>
</comment>
<keyword evidence="13" id="KW-1185">Reference proteome</keyword>
<evidence type="ECO:0000256" key="5">
    <source>
        <dbReference type="ARBA" id="ARBA00022679"/>
    </source>
</evidence>
<dbReference type="CDD" id="cd00464">
    <property type="entry name" value="SK"/>
    <property type="match status" value="1"/>
</dbReference>
<evidence type="ECO:0000256" key="3">
    <source>
        <dbReference type="ARBA" id="ARBA00012154"/>
    </source>
</evidence>
<evidence type="ECO:0000256" key="10">
    <source>
        <dbReference type="ARBA" id="ARBA00048567"/>
    </source>
</evidence>
<feature type="binding site" evidence="11">
    <location>
        <position position="128"/>
    </location>
    <ligand>
        <name>ATP</name>
        <dbReference type="ChEBI" id="CHEBI:30616"/>
    </ligand>
</feature>
<sequence length="199" mass="21075">MTAATRRGPVAVMIGPPGSGKSKVGRILAAGLGVTVRDTDADIEAAAGKPVSEIFVDDGEPRFRELEREAVLAALAEHDGVLSLGGGAIMNPVTQDALEQYAAGGGHVVFLDVPLAIAAQRVGMNQARPLLLGNPRAQWQKLMTERRPTYERLATLTIVSSERPGEQVAAEIMEALGLDLEVPELVDPKRTESTKESTT</sequence>
<dbReference type="EC" id="2.7.1.71" evidence="3 11"/>
<feature type="binding site" evidence="11">
    <location>
        <position position="146"/>
    </location>
    <ligand>
        <name>substrate</name>
    </ligand>
</feature>
<keyword evidence="7 11" id="KW-0418">Kinase</keyword>
<keyword evidence="4 11" id="KW-0028">Amino-acid biosynthesis</keyword>
<dbReference type="Gene3D" id="3.40.50.300">
    <property type="entry name" value="P-loop containing nucleotide triphosphate hydrolases"/>
    <property type="match status" value="1"/>
</dbReference>
<comment type="similarity">
    <text evidence="2 11">Belongs to the shikimate kinase family.</text>
</comment>
<dbReference type="PRINTS" id="PR01100">
    <property type="entry name" value="SHIKIMTKNASE"/>
</dbReference>
<feature type="binding site" evidence="11">
    <location>
        <position position="64"/>
    </location>
    <ligand>
        <name>substrate</name>
    </ligand>
</feature>
<dbReference type="SUPFAM" id="SSF52540">
    <property type="entry name" value="P-loop containing nucleoside triphosphate hydrolases"/>
    <property type="match status" value="1"/>
</dbReference>
<keyword evidence="11" id="KW-0479">Metal-binding</keyword>
<feature type="binding site" evidence="11">
    <location>
        <begin position="18"/>
        <end position="23"/>
    </location>
    <ligand>
        <name>ATP</name>
        <dbReference type="ChEBI" id="CHEBI:30616"/>
    </ligand>
</feature>
<comment type="pathway">
    <text evidence="1 11">Metabolic intermediate biosynthesis; chorismate biosynthesis; chorismate from D-erythrose 4-phosphate and phosphoenolpyruvate: step 5/7.</text>
</comment>
<evidence type="ECO:0000256" key="8">
    <source>
        <dbReference type="ARBA" id="ARBA00022840"/>
    </source>
</evidence>
<keyword evidence="5 11" id="KW-0808">Transferase</keyword>
<keyword evidence="9 11" id="KW-0057">Aromatic amino acid biosynthesis</keyword>